<accession>A0ACC1S4Q0</accession>
<keyword evidence="2" id="KW-1185">Reference proteome</keyword>
<name>A0ACC1S4Q0_9APHY</name>
<dbReference type="Proteomes" id="UP001148662">
    <property type="component" value="Unassembled WGS sequence"/>
</dbReference>
<organism evidence="1 2">
    <name type="scientific">Phlebia brevispora</name>
    <dbReference type="NCBI Taxonomy" id="194682"/>
    <lineage>
        <taxon>Eukaryota</taxon>
        <taxon>Fungi</taxon>
        <taxon>Dikarya</taxon>
        <taxon>Basidiomycota</taxon>
        <taxon>Agaricomycotina</taxon>
        <taxon>Agaricomycetes</taxon>
        <taxon>Polyporales</taxon>
        <taxon>Meruliaceae</taxon>
        <taxon>Phlebia</taxon>
    </lineage>
</organism>
<dbReference type="EMBL" id="JANHOG010001762">
    <property type="protein sequence ID" value="KAJ3531983.1"/>
    <property type="molecule type" value="Genomic_DNA"/>
</dbReference>
<gene>
    <name evidence="1" type="ORF">NM688_g7492</name>
</gene>
<proteinExistence type="predicted"/>
<evidence type="ECO:0000313" key="1">
    <source>
        <dbReference type="EMBL" id="KAJ3531983.1"/>
    </source>
</evidence>
<protein>
    <submittedName>
        <fullName evidence="1">Uncharacterized protein</fullName>
    </submittedName>
</protein>
<reference evidence="1" key="1">
    <citation type="submission" date="2022-07" db="EMBL/GenBank/DDBJ databases">
        <title>Genome Sequence of Phlebia brevispora.</title>
        <authorList>
            <person name="Buettner E."/>
        </authorList>
    </citation>
    <scope>NUCLEOTIDE SEQUENCE</scope>
    <source>
        <strain evidence="1">MPL23</strain>
    </source>
</reference>
<comment type="caution">
    <text evidence="1">The sequence shown here is derived from an EMBL/GenBank/DDBJ whole genome shotgun (WGS) entry which is preliminary data.</text>
</comment>
<evidence type="ECO:0000313" key="2">
    <source>
        <dbReference type="Proteomes" id="UP001148662"/>
    </source>
</evidence>
<sequence length="457" mass="49585">MKSLRVLMDPGSPSAALFSLERVKCIVRYSFVGMRSVIVLLVALLPNALAIQYSIDDSYVGTDFLSAFVHEAIDDPSHGRVNYVNESTALAENLTYANGDTLIMRADYWTVLDPDGPGRDSVRIRSLKTYTQHAIIFDIRHMPQGCGTWPAAWEVNGTEWPSGGEVDILEGVNDVSPDQITLHTNPGCTMPSGLNMTGTPGNTDCEGSDGCGVQAPTQNSYGPPFNENGGGWYAMERTDDFIRVWFFPRDGDVPSDVSNSSSTIDTDNWGEPTAYFPNTQCDIVDMFSGENIVINLTFCGDWAGTVYSSSGCPGDCVDYVNENPSAFVNAYWDIASCLDVQNADFENGTAVQIYDCNGTGAQNWIISTGTTAIQVAGTNYCLDAGDSPASGTQMKIWECYSGLAAQTWEYTADDQIELQGQGLRQCLDLTNGDDADGTVMQIWACSDGDTNQIWTLS</sequence>